<evidence type="ECO:0000256" key="6">
    <source>
        <dbReference type="ARBA" id="ARBA00049157"/>
    </source>
</evidence>
<dbReference type="CDD" id="cd04725">
    <property type="entry name" value="OMP_decarboxylase_like"/>
    <property type="match status" value="1"/>
</dbReference>
<name>H5SLC1_9CHLR</name>
<protein>
    <recommendedName>
        <fullName evidence="7">Orotidine 5'-phosphate decarboxylase</fullName>
        <ecNumber evidence="7">4.1.1.23</ecNumber>
    </recommendedName>
    <alternativeName>
        <fullName evidence="7">OMP decarboxylase</fullName>
        <shortName evidence="7">OMPDCase</shortName>
        <shortName evidence="7">OMPdecase</shortName>
    </alternativeName>
</protein>
<comment type="catalytic activity">
    <reaction evidence="6 7">
        <text>orotidine 5'-phosphate + H(+) = UMP + CO2</text>
        <dbReference type="Rhea" id="RHEA:11596"/>
        <dbReference type="ChEBI" id="CHEBI:15378"/>
        <dbReference type="ChEBI" id="CHEBI:16526"/>
        <dbReference type="ChEBI" id="CHEBI:57538"/>
        <dbReference type="ChEBI" id="CHEBI:57865"/>
        <dbReference type="EC" id="4.1.1.23"/>
    </reaction>
</comment>
<accession>H5SLC1</accession>
<dbReference type="SMART" id="SM00934">
    <property type="entry name" value="OMPdecase"/>
    <property type="match status" value="1"/>
</dbReference>
<evidence type="ECO:0000259" key="8">
    <source>
        <dbReference type="SMART" id="SM00934"/>
    </source>
</evidence>
<dbReference type="InterPro" id="IPR011995">
    <property type="entry name" value="OMPdecase_type-2"/>
</dbReference>
<keyword evidence="9" id="KW-0328">Glycosyltransferase</keyword>
<proteinExistence type="inferred from homology"/>
<dbReference type="PANTHER" id="PTHR43375">
    <property type="entry name" value="OROTIDINE 5'-PHOSPHATE DECARBOXYLASE"/>
    <property type="match status" value="1"/>
</dbReference>
<dbReference type="GO" id="GO:0004590">
    <property type="term" value="F:orotidine-5'-phosphate decarboxylase activity"/>
    <property type="evidence" value="ECO:0007669"/>
    <property type="project" value="UniProtKB-UniRule"/>
</dbReference>
<dbReference type="AlphaFoldDB" id="H5SLC1"/>
<comment type="pathway">
    <text evidence="1 7">Pyrimidine metabolism; UMP biosynthesis via de novo pathway; UMP from orotate: step 2/2.</text>
</comment>
<keyword evidence="5 7" id="KW-0456">Lyase</keyword>
<dbReference type="EC" id="4.1.1.23" evidence="7"/>
<organism evidence="9">
    <name type="scientific">uncultured Chloroflexota bacterium</name>
    <dbReference type="NCBI Taxonomy" id="166587"/>
    <lineage>
        <taxon>Bacteria</taxon>
        <taxon>Bacillati</taxon>
        <taxon>Chloroflexota</taxon>
        <taxon>environmental samples</taxon>
    </lineage>
</organism>
<dbReference type="PANTHER" id="PTHR43375:SF1">
    <property type="entry name" value="OROTIDINE 5'-PHOSPHATE DECARBOXYLASE"/>
    <property type="match status" value="1"/>
</dbReference>
<evidence type="ECO:0000256" key="7">
    <source>
        <dbReference type="HAMAP-Rule" id="MF_01215"/>
    </source>
</evidence>
<feature type="domain" description="Orotidine 5'-phosphate decarboxylase" evidence="8">
    <location>
        <begin position="19"/>
        <end position="261"/>
    </location>
</feature>
<dbReference type="InterPro" id="IPR001754">
    <property type="entry name" value="OMPdeCOase_dom"/>
</dbReference>
<evidence type="ECO:0000313" key="9">
    <source>
        <dbReference type="EMBL" id="BAL56957.1"/>
    </source>
</evidence>
<dbReference type="GO" id="GO:0044205">
    <property type="term" value="P:'de novo' UMP biosynthetic process"/>
    <property type="evidence" value="ECO:0007669"/>
    <property type="project" value="UniProtKB-UniRule"/>
</dbReference>
<dbReference type="Pfam" id="PF00215">
    <property type="entry name" value="OMPdecase"/>
    <property type="match status" value="1"/>
</dbReference>
<dbReference type="EMBL" id="AP011762">
    <property type="protein sequence ID" value="BAL56957.1"/>
    <property type="molecule type" value="Genomic_DNA"/>
</dbReference>
<dbReference type="GO" id="GO:0006207">
    <property type="term" value="P:'de novo' pyrimidine nucleobase biosynthetic process"/>
    <property type="evidence" value="ECO:0007669"/>
    <property type="project" value="InterPro"/>
</dbReference>
<evidence type="ECO:0000256" key="2">
    <source>
        <dbReference type="ARBA" id="ARBA00008847"/>
    </source>
</evidence>
<feature type="active site" description="Proton donor" evidence="7">
    <location>
        <position position="101"/>
    </location>
</feature>
<dbReference type="InterPro" id="IPR018089">
    <property type="entry name" value="OMPdecase_AS"/>
</dbReference>
<dbReference type="HAMAP" id="MF_01215">
    <property type="entry name" value="OMPdecase_type2"/>
    <property type="match status" value="1"/>
</dbReference>
<dbReference type="PROSITE" id="PS00156">
    <property type="entry name" value="OMPDECASE"/>
    <property type="match status" value="1"/>
</dbReference>
<evidence type="ECO:0000256" key="4">
    <source>
        <dbReference type="ARBA" id="ARBA00022975"/>
    </source>
</evidence>
<dbReference type="NCBIfam" id="TIGR02127">
    <property type="entry name" value="pyrF_sub2"/>
    <property type="match status" value="1"/>
</dbReference>
<sequence length="279" mass="30055">MNADFFSILENRSRVLGSLLCVGLDPHLSLLPSPTAESARDLCLRAVKEAAACAVAFKPNIAFFEAFGAPGWEALHLVIEAIHEQAARLGQGPIPVILDAKRGDIASTAEAYARAAFEQLNVDAITLNPYLGYDSIAPFLAWPGKGIFLLCKTSNPGSADLQDLLLQDGRPLYEHVAGMVERWEAQERIGLVVGATFPQALARVRAIAPQRWFLVPGLGAQGGELASALRHGLRADGLGLLFTVSRAILTAPSPAQAAMEWRDKIEAVRTLVQQRGRDE</sequence>
<keyword evidence="9" id="KW-0808">Transferase</keyword>
<dbReference type="GO" id="GO:0016757">
    <property type="term" value="F:glycosyltransferase activity"/>
    <property type="evidence" value="ECO:0007669"/>
    <property type="project" value="UniProtKB-KW"/>
</dbReference>
<gene>
    <name evidence="7" type="primary">pyrF</name>
    <name evidence="9" type="ORF">HGMM_F45G04C30</name>
</gene>
<keyword evidence="4 7" id="KW-0665">Pyrimidine biosynthesis</keyword>
<dbReference type="InterPro" id="IPR011060">
    <property type="entry name" value="RibuloseP-bd_barrel"/>
</dbReference>
<reference evidence="9" key="2">
    <citation type="journal article" date="2012" name="PLoS ONE">
        <title>A Deeply Branching Thermophilic Bacterium with an Ancient Acetyl-CoA Pathway Dominates a Subsurface Ecosystem.</title>
        <authorList>
            <person name="Takami H."/>
            <person name="Noguchi H."/>
            <person name="Takaki Y."/>
            <person name="Uchiyama I."/>
            <person name="Toyoda A."/>
            <person name="Nishi S."/>
            <person name="Chee G.-J."/>
            <person name="Arai W."/>
            <person name="Nunoura T."/>
            <person name="Itoh T."/>
            <person name="Hattori M."/>
            <person name="Takai K."/>
        </authorList>
    </citation>
    <scope>NUCLEOTIDE SEQUENCE</scope>
</reference>
<keyword evidence="3 7" id="KW-0210">Decarboxylase</keyword>
<evidence type="ECO:0000256" key="1">
    <source>
        <dbReference type="ARBA" id="ARBA00004861"/>
    </source>
</evidence>
<evidence type="ECO:0000256" key="5">
    <source>
        <dbReference type="ARBA" id="ARBA00023239"/>
    </source>
</evidence>
<evidence type="ECO:0000256" key="3">
    <source>
        <dbReference type="ARBA" id="ARBA00022793"/>
    </source>
</evidence>
<dbReference type="UniPathway" id="UPA00070">
    <property type="reaction ID" value="UER00120"/>
</dbReference>
<dbReference type="InterPro" id="IPR013785">
    <property type="entry name" value="Aldolase_TIM"/>
</dbReference>
<dbReference type="Gene3D" id="3.20.20.70">
    <property type="entry name" value="Aldolase class I"/>
    <property type="match status" value="1"/>
</dbReference>
<comment type="similarity">
    <text evidence="2 7">Belongs to the OMP decarboxylase family. Type 2 subfamily.</text>
</comment>
<dbReference type="SUPFAM" id="SSF51366">
    <property type="entry name" value="Ribulose-phoshate binding barrel"/>
    <property type="match status" value="1"/>
</dbReference>
<reference evidence="9" key="1">
    <citation type="journal article" date="2005" name="Environ. Microbiol.">
        <title>Genetic and functional properties of uncultivated thermophilic crenarchaeotes from a subsurface gold mine as revealed by analysis of genome fragments.</title>
        <authorList>
            <person name="Nunoura T."/>
            <person name="Hirayama H."/>
            <person name="Takami H."/>
            <person name="Oida H."/>
            <person name="Nishi S."/>
            <person name="Shimamura S."/>
            <person name="Suzuki Y."/>
            <person name="Inagaki F."/>
            <person name="Takai K."/>
            <person name="Nealson K.H."/>
            <person name="Horikoshi K."/>
        </authorList>
    </citation>
    <scope>NUCLEOTIDE SEQUENCE</scope>
</reference>